<evidence type="ECO:0000259" key="9">
    <source>
        <dbReference type="PROSITE" id="PS50011"/>
    </source>
</evidence>
<dbReference type="InterPro" id="IPR011009">
    <property type="entry name" value="Kinase-like_dom_sf"/>
</dbReference>
<feature type="domain" description="Protein kinase" evidence="9">
    <location>
        <begin position="7"/>
        <end position="181"/>
    </location>
</feature>
<dbReference type="InterPro" id="IPR000719">
    <property type="entry name" value="Prot_kinase_dom"/>
</dbReference>
<comment type="catalytic activity">
    <reaction evidence="8">
        <text>L-seryl-[protein] + ATP = O-phospho-L-seryl-[protein] + ADP + H(+)</text>
        <dbReference type="Rhea" id="RHEA:17989"/>
        <dbReference type="Rhea" id="RHEA-COMP:9863"/>
        <dbReference type="Rhea" id="RHEA-COMP:11604"/>
        <dbReference type="ChEBI" id="CHEBI:15378"/>
        <dbReference type="ChEBI" id="CHEBI:29999"/>
        <dbReference type="ChEBI" id="CHEBI:30616"/>
        <dbReference type="ChEBI" id="CHEBI:83421"/>
        <dbReference type="ChEBI" id="CHEBI:456216"/>
        <dbReference type="EC" id="2.7.11.1"/>
    </reaction>
</comment>
<dbReference type="SUPFAM" id="SSF56112">
    <property type="entry name" value="Protein kinase-like (PK-like)"/>
    <property type="match status" value="1"/>
</dbReference>
<dbReference type="PANTHER" id="PTHR44899:SF3">
    <property type="entry name" value="SERINE_THREONINE-PROTEIN KINASE NEK1"/>
    <property type="match status" value="1"/>
</dbReference>
<dbReference type="OrthoDB" id="354826at2759"/>
<keyword evidence="6" id="KW-0067">ATP-binding</keyword>
<dbReference type="PROSITE" id="PS00108">
    <property type="entry name" value="PROTEIN_KINASE_ST"/>
    <property type="match status" value="1"/>
</dbReference>
<evidence type="ECO:0000256" key="2">
    <source>
        <dbReference type="ARBA" id="ARBA00022527"/>
    </source>
</evidence>
<comment type="caution">
    <text evidence="10">The sequence shown here is derived from an EMBL/GenBank/DDBJ whole genome shotgun (WGS) entry which is preliminary data.</text>
</comment>
<keyword evidence="3" id="KW-0808">Transferase</keyword>
<dbReference type="EMBL" id="SNRW01017237">
    <property type="protein sequence ID" value="KAA6368550.1"/>
    <property type="molecule type" value="Genomic_DNA"/>
</dbReference>
<organism evidence="10 11">
    <name type="scientific">Streblomastix strix</name>
    <dbReference type="NCBI Taxonomy" id="222440"/>
    <lineage>
        <taxon>Eukaryota</taxon>
        <taxon>Metamonada</taxon>
        <taxon>Preaxostyla</taxon>
        <taxon>Oxymonadida</taxon>
        <taxon>Streblomastigidae</taxon>
        <taxon>Streblomastix</taxon>
    </lineage>
</organism>
<gene>
    <name evidence="10" type="ORF">EZS28_035922</name>
</gene>
<feature type="non-terminal residue" evidence="10">
    <location>
        <position position="181"/>
    </location>
</feature>
<dbReference type="InterPro" id="IPR008271">
    <property type="entry name" value="Ser/Thr_kinase_AS"/>
</dbReference>
<evidence type="ECO:0000313" key="11">
    <source>
        <dbReference type="Proteomes" id="UP000324800"/>
    </source>
</evidence>
<protein>
    <recommendedName>
        <fullName evidence="1">non-specific serine/threonine protein kinase</fullName>
        <ecNumber evidence="1">2.7.11.1</ecNumber>
    </recommendedName>
</protein>
<proteinExistence type="predicted"/>
<dbReference type="GO" id="GO:0005524">
    <property type="term" value="F:ATP binding"/>
    <property type="evidence" value="ECO:0007669"/>
    <property type="project" value="UniProtKB-KW"/>
</dbReference>
<sequence length="181" mass="21006">MIKYGQYLVKQMFEGGAQGRTFLVEHDLTLKIFVLKIVSYYTKEQKERADMEIAQMQRLESPFTVRLICTFQDRADMCMILEYCERGDLRKVIIDLQKLPEAERVQNVWELLAQIGLSLNHLHSNDVVHRDIKPENIFIMEDGSSRLGDFGLVKELTDKSYGTAVGTKPYMAPEVFMFQKC</sequence>
<dbReference type="PANTHER" id="PTHR44899">
    <property type="entry name" value="CAMK FAMILY PROTEIN KINASE"/>
    <property type="match status" value="1"/>
</dbReference>
<evidence type="ECO:0000256" key="8">
    <source>
        <dbReference type="ARBA" id="ARBA00048679"/>
    </source>
</evidence>
<keyword evidence="5" id="KW-0418">Kinase</keyword>
<evidence type="ECO:0000256" key="3">
    <source>
        <dbReference type="ARBA" id="ARBA00022679"/>
    </source>
</evidence>
<dbReference type="SMART" id="SM00220">
    <property type="entry name" value="S_TKc"/>
    <property type="match status" value="1"/>
</dbReference>
<dbReference type="Proteomes" id="UP000324800">
    <property type="component" value="Unassembled WGS sequence"/>
</dbReference>
<dbReference type="EC" id="2.7.11.1" evidence="1"/>
<dbReference type="PROSITE" id="PS50011">
    <property type="entry name" value="PROTEIN_KINASE_DOM"/>
    <property type="match status" value="1"/>
</dbReference>
<dbReference type="AlphaFoldDB" id="A0A5J4UEL5"/>
<evidence type="ECO:0000256" key="1">
    <source>
        <dbReference type="ARBA" id="ARBA00012513"/>
    </source>
</evidence>
<accession>A0A5J4UEL5</accession>
<dbReference type="Pfam" id="PF00069">
    <property type="entry name" value="Pkinase"/>
    <property type="match status" value="1"/>
</dbReference>
<evidence type="ECO:0000256" key="4">
    <source>
        <dbReference type="ARBA" id="ARBA00022741"/>
    </source>
</evidence>
<reference evidence="10 11" key="1">
    <citation type="submission" date="2019-03" db="EMBL/GenBank/DDBJ databases">
        <title>Single cell metagenomics reveals metabolic interactions within the superorganism composed of flagellate Streblomastix strix and complex community of Bacteroidetes bacteria on its surface.</title>
        <authorList>
            <person name="Treitli S.C."/>
            <person name="Kolisko M."/>
            <person name="Husnik F."/>
            <person name="Keeling P."/>
            <person name="Hampl V."/>
        </authorList>
    </citation>
    <scope>NUCLEOTIDE SEQUENCE [LARGE SCALE GENOMIC DNA]</scope>
    <source>
        <strain evidence="10">ST1C</strain>
    </source>
</reference>
<evidence type="ECO:0000313" key="10">
    <source>
        <dbReference type="EMBL" id="KAA6368550.1"/>
    </source>
</evidence>
<dbReference type="Gene3D" id="1.10.510.10">
    <property type="entry name" value="Transferase(Phosphotransferase) domain 1"/>
    <property type="match status" value="1"/>
</dbReference>
<dbReference type="GO" id="GO:0004674">
    <property type="term" value="F:protein serine/threonine kinase activity"/>
    <property type="evidence" value="ECO:0007669"/>
    <property type="project" value="UniProtKB-KW"/>
</dbReference>
<comment type="catalytic activity">
    <reaction evidence="7">
        <text>L-threonyl-[protein] + ATP = O-phospho-L-threonyl-[protein] + ADP + H(+)</text>
        <dbReference type="Rhea" id="RHEA:46608"/>
        <dbReference type="Rhea" id="RHEA-COMP:11060"/>
        <dbReference type="Rhea" id="RHEA-COMP:11605"/>
        <dbReference type="ChEBI" id="CHEBI:15378"/>
        <dbReference type="ChEBI" id="CHEBI:30013"/>
        <dbReference type="ChEBI" id="CHEBI:30616"/>
        <dbReference type="ChEBI" id="CHEBI:61977"/>
        <dbReference type="ChEBI" id="CHEBI:456216"/>
        <dbReference type="EC" id="2.7.11.1"/>
    </reaction>
</comment>
<evidence type="ECO:0000256" key="7">
    <source>
        <dbReference type="ARBA" id="ARBA00047899"/>
    </source>
</evidence>
<keyword evidence="4" id="KW-0547">Nucleotide-binding</keyword>
<dbReference type="InterPro" id="IPR051131">
    <property type="entry name" value="NEK_Ser/Thr_kinase_NIMA"/>
</dbReference>
<keyword evidence="2" id="KW-0723">Serine/threonine-protein kinase</keyword>
<name>A0A5J4UEL5_9EUKA</name>
<evidence type="ECO:0000256" key="5">
    <source>
        <dbReference type="ARBA" id="ARBA00022777"/>
    </source>
</evidence>
<evidence type="ECO:0000256" key="6">
    <source>
        <dbReference type="ARBA" id="ARBA00022840"/>
    </source>
</evidence>